<organism evidence="1 2">
    <name type="scientific">Dyadobacter chenwenxiniae</name>
    <dbReference type="NCBI Taxonomy" id="2906456"/>
    <lineage>
        <taxon>Bacteria</taxon>
        <taxon>Pseudomonadati</taxon>
        <taxon>Bacteroidota</taxon>
        <taxon>Cytophagia</taxon>
        <taxon>Cytophagales</taxon>
        <taxon>Spirosomataceae</taxon>
        <taxon>Dyadobacter</taxon>
    </lineage>
</organism>
<dbReference type="RefSeq" id="WP_234656001.1">
    <property type="nucleotide sequence ID" value="NZ_CP094997.1"/>
</dbReference>
<dbReference type="EMBL" id="JAJTTC010000003">
    <property type="protein sequence ID" value="MCF0062940.1"/>
    <property type="molecule type" value="Genomic_DNA"/>
</dbReference>
<reference evidence="1" key="1">
    <citation type="submission" date="2021-12" db="EMBL/GenBank/DDBJ databases">
        <title>Novel species in genus Dyadobacter.</title>
        <authorList>
            <person name="Ma C."/>
        </authorList>
    </citation>
    <scope>NUCLEOTIDE SEQUENCE</scope>
    <source>
        <strain evidence="1">LJ419</strain>
    </source>
</reference>
<dbReference type="AlphaFoldDB" id="A0A9X1PKV2"/>
<name>A0A9X1PKV2_9BACT</name>
<accession>A0A9X1PKV2</accession>
<dbReference type="Proteomes" id="UP001139000">
    <property type="component" value="Unassembled WGS sequence"/>
</dbReference>
<comment type="caution">
    <text evidence="1">The sequence shown here is derived from an EMBL/GenBank/DDBJ whole genome shotgun (WGS) entry which is preliminary data.</text>
</comment>
<gene>
    <name evidence="1" type="ORF">LXM26_15635</name>
</gene>
<protein>
    <submittedName>
        <fullName evidence="1">Uncharacterized protein</fullName>
    </submittedName>
</protein>
<evidence type="ECO:0000313" key="1">
    <source>
        <dbReference type="EMBL" id="MCF0062940.1"/>
    </source>
</evidence>
<evidence type="ECO:0000313" key="2">
    <source>
        <dbReference type="Proteomes" id="UP001139000"/>
    </source>
</evidence>
<proteinExistence type="predicted"/>
<keyword evidence="2" id="KW-1185">Reference proteome</keyword>
<sequence>MEQIVLTKGSYIQISIDENQRIFARELVEHSLRHHHVANIWDKHNDKLSQTRMMRFTGSLGEVIFADCYHLPRPAKSFGATDGQDWGQDFLIKSEEHSFSVDIKSMKRRTGMLGSDYVLNIPSSQLHKPNSKTSHYFCISFHQCPTEGTVASLLGFIDKVALEKGEIGTLYKSGTKRIRSDGTSFTFYENTYEVLFRDIDPPVVTSHISRLPGFRICALQS</sequence>